<protein>
    <recommendedName>
        <fullName evidence="15 16">Type III pantothenate kinase</fullName>
        <ecNumber evidence="6 16">2.7.1.33</ecNumber>
    </recommendedName>
    <alternativeName>
        <fullName evidence="16">PanK-III</fullName>
    </alternativeName>
    <alternativeName>
        <fullName evidence="16">Pantothenic acid kinase</fullName>
    </alternativeName>
</protein>
<evidence type="ECO:0000256" key="13">
    <source>
        <dbReference type="ARBA" id="ARBA00022993"/>
    </source>
</evidence>
<evidence type="ECO:0000313" key="17">
    <source>
        <dbReference type="EMBL" id="ALA97603.1"/>
    </source>
</evidence>
<keyword evidence="10 16" id="KW-0418">Kinase</keyword>
<comment type="caution">
    <text evidence="16">Lacks conserved residue(s) required for the propagation of feature annotation.</text>
</comment>
<dbReference type="Proteomes" id="UP000062963">
    <property type="component" value="Chromosome"/>
</dbReference>
<keyword evidence="12 16" id="KW-0630">Potassium</keyword>
<dbReference type="PANTHER" id="PTHR34265:SF1">
    <property type="entry name" value="TYPE III PANTOTHENATE KINASE"/>
    <property type="match status" value="1"/>
</dbReference>
<dbReference type="HAMAP" id="MF_01274">
    <property type="entry name" value="Pantothen_kinase_3"/>
    <property type="match status" value="1"/>
</dbReference>
<evidence type="ECO:0000256" key="12">
    <source>
        <dbReference type="ARBA" id="ARBA00022958"/>
    </source>
</evidence>
<evidence type="ECO:0000256" key="6">
    <source>
        <dbReference type="ARBA" id="ARBA00012102"/>
    </source>
</evidence>
<sequence length="254" mass="28135">MKLLVDIGNTAIKFAILNSQKKIIVFLTMSSSELVDEKNFRQKIITGLSTIKLVLTDLTLLALSSVRPMWDDLFYQLVADLKIPFYQVKKNLFTERLKTDITNLCNLGADLIVGSYATLVLFPKQDVILVNMGTATTISLLKQGILLGTIIMPGLETAAEALFERAQLLQKFNFSYDNATLGKNTKQAINIGLVNGHLLAITAFVNQLATEAIKPQVILTGGNAVYIKKLVTYHYDKDLLFKGLVAILQDNKLI</sequence>
<feature type="active site" description="Proton acceptor" evidence="16">
    <location>
        <position position="110"/>
    </location>
</feature>
<dbReference type="GO" id="GO:0015937">
    <property type="term" value="P:coenzyme A biosynthetic process"/>
    <property type="evidence" value="ECO:0007669"/>
    <property type="project" value="UniProtKB-UniRule"/>
</dbReference>
<dbReference type="GO" id="GO:0005524">
    <property type="term" value="F:ATP binding"/>
    <property type="evidence" value="ECO:0007669"/>
    <property type="project" value="UniProtKB-UniRule"/>
</dbReference>
<dbReference type="SUPFAM" id="SSF53067">
    <property type="entry name" value="Actin-like ATPase domain"/>
    <property type="match status" value="2"/>
</dbReference>
<keyword evidence="18" id="KW-1185">Reference proteome</keyword>
<evidence type="ECO:0000256" key="14">
    <source>
        <dbReference type="ARBA" id="ARBA00038036"/>
    </source>
</evidence>
<comment type="subunit">
    <text evidence="5 16">Homodimer.</text>
</comment>
<comment type="cofactor">
    <cofactor evidence="2">
        <name>K(+)</name>
        <dbReference type="ChEBI" id="CHEBI:29103"/>
    </cofactor>
</comment>
<reference evidence="17 18" key="1">
    <citation type="journal article" date="2015" name="Genome Announc.">
        <title>Complete Genome Sequence of Spiroplasma kunkelii Strain CR2-3x, Causal Agent of Corn Stunt Disease in Zea mays L.</title>
        <authorList>
            <person name="Davis R.E."/>
            <person name="Shao J."/>
            <person name="Dally E.L."/>
            <person name="Zhao Y."/>
            <person name="Gasparich G.E."/>
            <person name="Gaynor B.J."/>
            <person name="Athey J.C."/>
            <person name="Harrison N.A."/>
            <person name="Donofrio N."/>
        </authorList>
    </citation>
    <scope>NUCLEOTIDE SEQUENCE [LARGE SCALE GENOMIC DNA]</scope>
    <source>
        <strain evidence="17 18">CR2-3x</strain>
    </source>
</reference>
<dbReference type="UniPathway" id="UPA00241">
    <property type="reaction ID" value="UER00352"/>
</dbReference>
<evidence type="ECO:0000256" key="5">
    <source>
        <dbReference type="ARBA" id="ARBA00011738"/>
    </source>
</evidence>
<evidence type="ECO:0000256" key="9">
    <source>
        <dbReference type="ARBA" id="ARBA00022741"/>
    </source>
</evidence>
<dbReference type="AlphaFoldDB" id="A0A0K2JGN3"/>
<evidence type="ECO:0000256" key="10">
    <source>
        <dbReference type="ARBA" id="ARBA00022777"/>
    </source>
</evidence>
<keyword evidence="13 16" id="KW-0173">Coenzyme A biosynthesis</keyword>
<gene>
    <name evidence="16" type="primary">coaX</name>
    <name evidence="17" type="ORF">SKUN_00712</name>
</gene>
<accession>A0A0K2JGN3</accession>
<evidence type="ECO:0000256" key="2">
    <source>
        <dbReference type="ARBA" id="ARBA00001958"/>
    </source>
</evidence>
<dbReference type="GO" id="GO:0005737">
    <property type="term" value="C:cytoplasm"/>
    <property type="evidence" value="ECO:0007669"/>
    <property type="project" value="UniProtKB-SubCell"/>
</dbReference>
<comment type="similarity">
    <text evidence="14 16">Belongs to the type III pantothenate kinase family.</text>
</comment>
<dbReference type="Pfam" id="PF03309">
    <property type="entry name" value="Pan_kinase"/>
    <property type="match status" value="1"/>
</dbReference>
<evidence type="ECO:0000313" key="18">
    <source>
        <dbReference type="Proteomes" id="UP000062963"/>
    </source>
</evidence>
<dbReference type="EC" id="2.7.1.33" evidence="6 16"/>
<evidence type="ECO:0000256" key="3">
    <source>
        <dbReference type="ARBA" id="ARBA00004496"/>
    </source>
</evidence>
<comment type="subcellular location">
    <subcellularLocation>
        <location evidence="3 16">Cytoplasm</location>
    </subcellularLocation>
</comment>
<keyword evidence="9 16" id="KW-0547">Nucleotide-binding</keyword>
<name>A0A0K2JGN3_SPIKU</name>
<dbReference type="GO" id="GO:0004594">
    <property type="term" value="F:pantothenate kinase activity"/>
    <property type="evidence" value="ECO:0007669"/>
    <property type="project" value="UniProtKB-UniRule"/>
</dbReference>
<dbReference type="EMBL" id="CP010899">
    <property type="protein sequence ID" value="ALA97603.1"/>
    <property type="molecule type" value="Genomic_DNA"/>
</dbReference>
<comment type="function">
    <text evidence="16">Catalyzes the phosphorylation of pantothenate (Pan), the first step in CoA biosynthesis.</text>
</comment>
<evidence type="ECO:0000256" key="8">
    <source>
        <dbReference type="ARBA" id="ARBA00022679"/>
    </source>
</evidence>
<feature type="binding site" evidence="16">
    <location>
        <position position="185"/>
    </location>
    <ligand>
        <name>substrate</name>
    </ligand>
</feature>
<organism evidence="17 18">
    <name type="scientific">Spiroplasma kunkelii CR2-3x</name>
    <dbReference type="NCBI Taxonomy" id="273035"/>
    <lineage>
        <taxon>Bacteria</taxon>
        <taxon>Bacillati</taxon>
        <taxon>Mycoplasmatota</taxon>
        <taxon>Mollicutes</taxon>
        <taxon>Entomoplasmatales</taxon>
        <taxon>Spiroplasmataceae</taxon>
        <taxon>Spiroplasma</taxon>
    </lineage>
</organism>
<dbReference type="NCBIfam" id="TIGR00671">
    <property type="entry name" value="baf"/>
    <property type="match status" value="1"/>
</dbReference>
<evidence type="ECO:0000256" key="11">
    <source>
        <dbReference type="ARBA" id="ARBA00022840"/>
    </source>
</evidence>
<comment type="cofactor">
    <cofactor evidence="16">
        <name>NH4(+)</name>
        <dbReference type="ChEBI" id="CHEBI:28938"/>
    </cofactor>
    <cofactor evidence="16">
        <name>K(+)</name>
        <dbReference type="ChEBI" id="CHEBI:29103"/>
    </cofactor>
    <text evidence="16">A monovalent cation. Ammonium or potassium.</text>
</comment>
<proteinExistence type="inferred from homology"/>
<dbReference type="STRING" id="273035.SKUN_00712"/>
<feature type="binding site" evidence="16">
    <location>
        <begin position="108"/>
        <end position="111"/>
    </location>
    <ligand>
        <name>substrate</name>
    </ligand>
</feature>
<dbReference type="KEGG" id="skn:SKUN_00712"/>
<dbReference type="PATRIC" id="fig|273035.7.peg.866"/>
<evidence type="ECO:0000256" key="16">
    <source>
        <dbReference type="HAMAP-Rule" id="MF_01274"/>
    </source>
</evidence>
<dbReference type="PANTHER" id="PTHR34265">
    <property type="entry name" value="TYPE III PANTOTHENATE KINASE"/>
    <property type="match status" value="1"/>
</dbReference>
<keyword evidence="11 16" id="KW-0067">ATP-binding</keyword>
<comment type="catalytic activity">
    <reaction evidence="1 16">
        <text>(R)-pantothenate + ATP = (R)-4'-phosphopantothenate + ADP + H(+)</text>
        <dbReference type="Rhea" id="RHEA:16373"/>
        <dbReference type="ChEBI" id="CHEBI:10986"/>
        <dbReference type="ChEBI" id="CHEBI:15378"/>
        <dbReference type="ChEBI" id="CHEBI:29032"/>
        <dbReference type="ChEBI" id="CHEBI:30616"/>
        <dbReference type="ChEBI" id="CHEBI:456216"/>
        <dbReference type="EC" id="2.7.1.33"/>
    </reaction>
</comment>
<feature type="binding site" evidence="16">
    <location>
        <begin position="6"/>
        <end position="13"/>
    </location>
    <ligand>
        <name>ATP</name>
        <dbReference type="ChEBI" id="CHEBI:30616"/>
    </ligand>
</feature>
<evidence type="ECO:0000256" key="4">
    <source>
        <dbReference type="ARBA" id="ARBA00005225"/>
    </source>
</evidence>
<evidence type="ECO:0000256" key="15">
    <source>
        <dbReference type="ARBA" id="ARBA00040883"/>
    </source>
</evidence>
<evidence type="ECO:0000256" key="1">
    <source>
        <dbReference type="ARBA" id="ARBA00001206"/>
    </source>
</evidence>
<dbReference type="InterPro" id="IPR043129">
    <property type="entry name" value="ATPase_NBD"/>
</dbReference>
<evidence type="ECO:0000256" key="7">
    <source>
        <dbReference type="ARBA" id="ARBA00022490"/>
    </source>
</evidence>
<dbReference type="CDD" id="cd24015">
    <property type="entry name" value="ASKHA_NBD_PanK-III"/>
    <property type="match status" value="1"/>
</dbReference>
<dbReference type="OrthoDB" id="9804707at2"/>
<dbReference type="RefSeq" id="WP_053390843.1">
    <property type="nucleotide sequence ID" value="NZ_CP010899.1"/>
</dbReference>
<feature type="binding site" evidence="16">
    <location>
        <position position="134"/>
    </location>
    <ligand>
        <name>ATP</name>
        <dbReference type="ChEBI" id="CHEBI:30616"/>
    </ligand>
</feature>
<dbReference type="InterPro" id="IPR004619">
    <property type="entry name" value="Type_III_PanK"/>
</dbReference>
<keyword evidence="8 16" id="KW-0808">Transferase</keyword>
<keyword evidence="7 16" id="KW-0963">Cytoplasm</keyword>
<dbReference type="Gene3D" id="3.30.420.40">
    <property type="match status" value="2"/>
</dbReference>
<comment type="pathway">
    <text evidence="4 16">Cofactor biosynthesis; coenzyme A biosynthesis; CoA from (R)-pantothenate: step 1/5.</text>
</comment>